<gene>
    <name evidence="1" type="ORF">Tcan_05791</name>
</gene>
<name>A0A0B2VZW0_TOXCA</name>
<dbReference type="AlphaFoldDB" id="A0A0B2VZW0"/>
<dbReference type="EMBL" id="JPKZ01000510">
    <property type="protein sequence ID" value="KHN86882.1"/>
    <property type="molecule type" value="Genomic_DNA"/>
</dbReference>
<keyword evidence="2" id="KW-1185">Reference proteome</keyword>
<dbReference type="OrthoDB" id="5830440at2759"/>
<accession>A0A0B2VZW0</accession>
<dbReference type="Proteomes" id="UP000031036">
    <property type="component" value="Unassembled WGS sequence"/>
</dbReference>
<proteinExistence type="predicted"/>
<reference evidence="1 2" key="1">
    <citation type="submission" date="2014-11" db="EMBL/GenBank/DDBJ databases">
        <title>Genetic blueprint of the zoonotic pathogen Toxocara canis.</title>
        <authorList>
            <person name="Zhu X.-Q."/>
            <person name="Korhonen P.K."/>
            <person name="Cai H."/>
            <person name="Young N.D."/>
            <person name="Nejsum P."/>
            <person name="von Samson-Himmelstjerna G."/>
            <person name="Boag P.R."/>
            <person name="Tan P."/>
            <person name="Li Q."/>
            <person name="Min J."/>
            <person name="Yang Y."/>
            <person name="Wang X."/>
            <person name="Fang X."/>
            <person name="Hall R.S."/>
            <person name="Hofmann A."/>
            <person name="Sternberg P.W."/>
            <person name="Jex A.R."/>
            <person name="Gasser R.B."/>
        </authorList>
    </citation>
    <scope>NUCLEOTIDE SEQUENCE [LARGE SCALE GENOMIC DNA]</scope>
    <source>
        <strain evidence="1">PN_DK_2014</strain>
    </source>
</reference>
<protein>
    <submittedName>
        <fullName evidence="1">Uncharacterized protein</fullName>
    </submittedName>
</protein>
<dbReference type="OMA" id="VWEWRRM"/>
<evidence type="ECO:0000313" key="2">
    <source>
        <dbReference type="Proteomes" id="UP000031036"/>
    </source>
</evidence>
<sequence length="101" mass="12223">MYIWEWRRRYRQAMRSWRPPVAMSYKQASRRRLFISFILFFIGWKIIGITINEGLFYRRDETTGEMRLFSPAEMKQHLLSKIENVPPDLPPSISKPFPLDD</sequence>
<comment type="caution">
    <text evidence="1">The sequence shown here is derived from an EMBL/GenBank/DDBJ whole genome shotgun (WGS) entry which is preliminary data.</text>
</comment>
<organism evidence="1 2">
    <name type="scientific">Toxocara canis</name>
    <name type="common">Canine roundworm</name>
    <dbReference type="NCBI Taxonomy" id="6265"/>
    <lineage>
        <taxon>Eukaryota</taxon>
        <taxon>Metazoa</taxon>
        <taxon>Ecdysozoa</taxon>
        <taxon>Nematoda</taxon>
        <taxon>Chromadorea</taxon>
        <taxon>Rhabditida</taxon>
        <taxon>Spirurina</taxon>
        <taxon>Ascaridomorpha</taxon>
        <taxon>Ascaridoidea</taxon>
        <taxon>Toxocaridae</taxon>
        <taxon>Toxocara</taxon>
    </lineage>
</organism>
<evidence type="ECO:0000313" key="1">
    <source>
        <dbReference type="EMBL" id="KHN86882.1"/>
    </source>
</evidence>